<evidence type="ECO:0000256" key="1">
    <source>
        <dbReference type="ARBA" id="ARBA00006885"/>
    </source>
</evidence>
<dbReference type="GO" id="GO:0045333">
    <property type="term" value="P:cellular respiration"/>
    <property type="evidence" value="ECO:0007669"/>
    <property type="project" value="InterPro"/>
</dbReference>
<comment type="subunit">
    <text evidence="2">Interacts with coenzyme Q.</text>
</comment>
<dbReference type="Pfam" id="PF03364">
    <property type="entry name" value="Polyketide_cyc"/>
    <property type="match status" value="1"/>
</dbReference>
<evidence type="ECO:0000313" key="5">
    <source>
        <dbReference type="EMBL" id="CCD23931.1"/>
    </source>
</evidence>
<comment type="similarity">
    <text evidence="1">Belongs to the COQ10 family.</text>
</comment>
<dbReference type="GO" id="GO:0005743">
    <property type="term" value="C:mitochondrial inner membrane"/>
    <property type="evidence" value="ECO:0007669"/>
    <property type="project" value="EnsemblFungi"/>
</dbReference>
<dbReference type="GeneID" id="11496267"/>
<sequence length="222" mass="26279">MIVTVPRSNKLLRFSLASTKRYHFTTTRTYRRTLFGFPHEFKEQKYTLHKTIHAKPRELYDIACEVSQYSKFIPYCVESFVDERNSSNNNRPTVAGLRIGFREYDEKFVCNVNCQEVINKENKDNRSFIVEADSLSQHLFDSFHSEWLIQPHPRRGSDFTRVELALRFKFKSRLYNAVSSIFARSVTKVVMDAFERRVHDLKRLEMSRTISTMKTVEADKEL</sequence>
<dbReference type="Proteomes" id="UP000000689">
    <property type="component" value="Chromosome 3"/>
</dbReference>
<reference evidence="5 6" key="1">
    <citation type="journal article" date="2011" name="Proc. Natl. Acad. Sci. U.S.A.">
        <title>Evolutionary erosion of yeast sex chromosomes by mating-type switching accidents.</title>
        <authorList>
            <person name="Gordon J.L."/>
            <person name="Armisen D."/>
            <person name="Proux-Wera E."/>
            <person name="Oheigeartaigh S.S."/>
            <person name="Byrne K.P."/>
            <person name="Wolfe K.H."/>
        </authorList>
    </citation>
    <scope>NUCLEOTIDE SEQUENCE [LARGE SCALE GENOMIC DNA]</scope>
    <source>
        <strain evidence="6">ATCC 10597 / BCRC 20456 / CBS 421 / NBRC 0211 / NRRL Y-12639</strain>
    </source>
</reference>
<protein>
    <recommendedName>
        <fullName evidence="4">Coenzyme Q-binding protein COQ10 START domain-containing protein</fullName>
    </recommendedName>
</protein>
<organism evidence="5 6">
    <name type="scientific">Naumovozyma dairenensis (strain ATCC 10597 / BCRC 20456 / CBS 421 / NBRC 0211 / NRRL Y-12639)</name>
    <name type="common">Saccharomyces dairenensis</name>
    <dbReference type="NCBI Taxonomy" id="1071378"/>
    <lineage>
        <taxon>Eukaryota</taxon>
        <taxon>Fungi</taxon>
        <taxon>Dikarya</taxon>
        <taxon>Ascomycota</taxon>
        <taxon>Saccharomycotina</taxon>
        <taxon>Saccharomycetes</taxon>
        <taxon>Saccharomycetales</taxon>
        <taxon>Saccharomycetaceae</taxon>
        <taxon>Naumovozyma</taxon>
    </lineage>
</organism>
<dbReference type="RefSeq" id="XP_003669174.1">
    <property type="nucleotide sequence ID" value="XM_003669126.1"/>
</dbReference>
<name>G0W820_NAUDC</name>
<dbReference type="OMA" id="IDGPFKY"/>
<dbReference type="AlphaFoldDB" id="G0W820"/>
<dbReference type="eggNOG" id="KOG3177">
    <property type="taxonomic scope" value="Eukaryota"/>
</dbReference>
<comment type="function">
    <text evidence="3">Required for the function of coenzyme Q in the respiratory chain. May serve as a chaperone or may be involved in the transport of Q6 from its site of synthesis to the catalytic sites of the respiratory complexes.</text>
</comment>
<dbReference type="CDD" id="cd07813">
    <property type="entry name" value="COQ10p_like"/>
    <property type="match status" value="1"/>
</dbReference>
<dbReference type="PANTHER" id="PTHR12901">
    <property type="entry name" value="SPERM PROTEIN HOMOLOG"/>
    <property type="match status" value="1"/>
</dbReference>
<dbReference type="SUPFAM" id="SSF55961">
    <property type="entry name" value="Bet v1-like"/>
    <property type="match status" value="1"/>
</dbReference>
<dbReference type="OrthoDB" id="292693at2759"/>
<evidence type="ECO:0000256" key="2">
    <source>
        <dbReference type="ARBA" id="ARBA00011814"/>
    </source>
</evidence>
<accession>G0W820</accession>
<dbReference type="KEGG" id="ndi:NDAI_0C02710"/>
<evidence type="ECO:0000259" key="4">
    <source>
        <dbReference type="Pfam" id="PF03364"/>
    </source>
</evidence>
<evidence type="ECO:0000313" key="6">
    <source>
        <dbReference type="Proteomes" id="UP000000689"/>
    </source>
</evidence>
<proteinExistence type="inferred from homology"/>
<dbReference type="InterPro" id="IPR023393">
    <property type="entry name" value="START-like_dom_sf"/>
</dbReference>
<keyword evidence="6" id="KW-1185">Reference proteome</keyword>
<dbReference type="GO" id="GO:0006744">
    <property type="term" value="P:ubiquinone biosynthetic process"/>
    <property type="evidence" value="ECO:0007669"/>
    <property type="project" value="EnsemblFungi"/>
</dbReference>
<dbReference type="HOGENOM" id="CLU_079653_1_2_1"/>
<feature type="domain" description="Coenzyme Q-binding protein COQ10 START" evidence="4">
    <location>
        <begin position="52"/>
        <end position="195"/>
    </location>
</feature>
<dbReference type="InterPro" id="IPR044996">
    <property type="entry name" value="COQ10-like"/>
</dbReference>
<dbReference type="GO" id="GO:0048039">
    <property type="term" value="F:ubiquinone binding"/>
    <property type="evidence" value="ECO:0007669"/>
    <property type="project" value="EnsemblFungi"/>
</dbReference>
<dbReference type="STRING" id="1071378.G0W820"/>
<dbReference type="Gene3D" id="3.30.530.20">
    <property type="match status" value="1"/>
</dbReference>
<dbReference type="GO" id="GO:0140104">
    <property type="term" value="F:molecular carrier activity"/>
    <property type="evidence" value="ECO:0007669"/>
    <property type="project" value="EnsemblFungi"/>
</dbReference>
<evidence type="ECO:0000256" key="3">
    <source>
        <dbReference type="ARBA" id="ARBA00024947"/>
    </source>
</evidence>
<dbReference type="InterPro" id="IPR005031">
    <property type="entry name" value="COQ10_START"/>
</dbReference>
<gene>
    <name evidence="5" type="primary">NDAI0C02710</name>
    <name evidence="5" type="ordered locus">NDAI_0C02710</name>
</gene>
<dbReference type="PANTHER" id="PTHR12901:SF10">
    <property type="entry name" value="COENZYME Q-BINDING PROTEIN COQ10, MITOCHONDRIAL"/>
    <property type="match status" value="1"/>
</dbReference>
<dbReference type="EMBL" id="HE580269">
    <property type="protein sequence ID" value="CCD23931.1"/>
    <property type="molecule type" value="Genomic_DNA"/>
</dbReference>